<feature type="domain" description="Protein-glutamine gamma-glutamyltransferase-like C-terminal" evidence="3">
    <location>
        <begin position="169"/>
        <end position="230"/>
    </location>
</feature>
<evidence type="ECO:0000259" key="3">
    <source>
        <dbReference type="Pfam" id="PF13559"/>
    </source>
</evidence>
<feature type="chain" id="PRO_5022130444" description="Protein-glutamine gamma-glutamyltransferase-like C-terminal domain-containing protein" evidence="2">
    <location>
        <begin position="24"/>
        <end position="244"/>
    </location>
</feature>
<keyword evidence="5" id="KW-1185">Reference proteome</keyword>
<feature type="transmembrane region" description="Helical" evidence="1">
    <location>
        <begin position="97"/>
        <end position="115"/>
    </location>
</feature>
<accession>A0A562U1W4</accession>
<dbReference type="EMBL" id="VLLI01000006">
    <property type="protein sequence ID" value="TWI99831.1"/>
    <property type="molecule type" value="Genomic_DNA"/>
</dbReference>
<keyword evidence="2" id="KW-0732">Signal</keyword>
<dbReference type="RefSeq" id="WP_144912529.1">
    <property type="nucleotide sequence ID" value="NZ_VLLI01000006.1"/>
</dbReference>
<dbReference type="Proteomes" id="UP000317010">
    <property type="component" value="Unassembled WGS sequence"/>
</dbReference>
<sequence length="244" mass="28168">MKRLVIAFLLLLFALCQTSYTHAAAVKKISSGKIFIDTTKVELKKFNAKALDKFRTDKNFNYNGEAVGTPSLWDRFWKWVGQLISGLFKDIPFSGTILKYLALALAIAGLVFIILKSLGLDPIQLWRPNAKKTDVPYSESLENIHEIDFDAEIEKAVSQHNFRLAVRLLYLKCLKQLSDKNLINWQINKTNETYLYELTDPTQKQTFKLLTHQFEYVWYGNFAINGEAFTSINLLFQNFKKQLP</sequence>
<dbReference type="AlphaFoldDB" id="A0A562U1W4"/>
<evidence type="ECO:0000313" key="4">
    <source>
        <dbReference type="EMBL" id="TWI99831.1"/>
    </source>
</evidence>
<keyword evidence="1" id="KW-0812">Transmembrane</keyword>
<dbReference type="Pfam" id="PF13559">
    <property type="entry name" value="DUF4129"/>
    <property type="match status" value="1"/>
</dbReference>
<evidence type="ECO:0000256" key="2">
    <source>
        <dbReference type="SAM" id="SignalP"/>
    </source>
</evidence>
<evidence type="ECO:0000313" key="5">
    <source>
        <dbReference type="Proteomes" id="UP000317010"/>
    </source>
</evidence>
<comment type="caution">
    <text evidence="4">The sequence shown here is derived from an EMBL/GenBank/DDBJ whole genome shotgun (WGS) entry which is preliminary data.</text>
</comment>
<feature type="signal peptide" evidence="2">
    <location>
        <begin position="1"/>
        <end position="23"/>
    </location>
</feature>
<protein>
    <recommendedName>
        <fullName evidence="3">Protein-glutamine gamma-glutamyltransferase-like C-terminal domain-containing protein</fullName>
    </recommendedName>
</protein>
<keyword evidence="1" id="KW-1133">Transmembrane helix</keyword>
<dbReference type="OrthoDB" id="5491447at2"/>
<evidence type="ECO:0000256" key="1">
    <source>
        <dbReference type="SAM" id="Phobius"/>
    </source>
</evidence>
<keyword evidence="1" id="KW-0472">Membrane</keyword>
<reference evidence="4 5" key="1">
    <citation type="submission" date="2019-07" db="EMBL/GenBank/DDBJ databases">
        <title>Genomic Encyclopedia of Archaeal and Bacterial Type Strains, Phase II (KMG-II): from individual species to whole genera.</title>
        <authorList>
            <person name="Goeker M."/>
        </authorList>
    </citation>
    <scope>NUCLEOTIDE SEQUENCE [LARGE SCALE GENOMIC DNA]</scope>
    <source>
        <strain evidence="4 5">ATCC BAA-1854</strain>
    </source>
</reference>
<name>A0A562U1W4_9SPHI</name>
<organism evidence="4 5">
    <name type="scientific">Mucilaginibacter frigoritolerans</name>
    <dbReference type="NCBI Taxonomy" id="652788"/>
    <lineage>
        <taxon>Bacteria</taxon>
        <taxon>Pseudomonadati</taxon>
        <taxon>Bacteroidota</taxon>
        <taxon>Sphingobacteriia</taxon>
        <taxon>Sphingobacteriales</taxon>
        <taxon>Sphingobacteriaceae</taxon>
        <taxon>Mucilaginibacter</taxon>
    </lineage>
</organism>
<gene>
    <name evidence="4" type="ORF">JN11_02246</name>
</gene>
<dbReference type="InterPro" id="IPR025403">
    <property type="entry name" value="TgpA-like_C"/>
</dbReference>
<proteinExistence type="predicted"/>